<evidence type="ECO:0000313" key="2">
    <source>
        <dbReference type="EMBL" id="GHE07597.1"/>
    </source>
</evidence>
<protein>
    <submittedName>
        <fullName evidence="2">DNA-binding protein</fullName>
    </submittedName>
</protein>
<dbReference type="SMART" id="SM00530">
    <property type="entry name" value="HTH_XRE"/>
    <property type="match status" value="1"/>
</dbReference>
<organism evidence="2 3">
    <name type="scientific">Streptomyces alanosinicus</name>
    <dbReference type="NCBI Taxonomy" id="68171"/>
    <lineage>
        <taxon>Bacteria</taxon>
        <taxon>Bacillati</taxon>
        <taxon>Actinomycetota</taxon>
        <taxon>Actinomycetes</taxon>
        <taxon>Kitasatosporales</taxon>
        <taxon>Streptomycetaceae</taxon>
        <taxon>Streptomyces</taxon>
    </lineage>
</organism>
<dbReference type="PANTHER" id="PTHR35010">
    <property type="entry name" value="BLL4672 PROTEIN-RELATED"/>
    <property type="match status" value="1"/>
</dbReference>
<dbReference type="InterPro" id="IPR001387">
    <property type="entry name" value="Cro/C1-type_HTH"/>
</dbReference>
<gene>
    <name evidence="2" type="ORF">GCM10010339_52960</name>
</gene>
<proteinExistence type="predicted"/>
<dbReference type="InterPro" id="IPR041413">
    <property type="entry name" value="MLTR_LBD"/>
</dbReference>
<comment type="caution">
    <text evidence="2">The sequence shown here is derived from an EMBL/GenBank/DDBJ whole genome shotgun (WGS) entry which is preliminary data.</text>
</comment>
<dbReference type="AlphaFoldDB" id="A0A918YLS4"/>
<evidence type="ECO:0000259" key="1">
    <source>
        <dbReference type="PROSITE" id="PS50943"/>
    </source>
</evidence>
<sequence length="308" mass="33214">MATLAAARRRILERMTAPGERRTELSQFLRSRRARLTPADVGLTAYGPRRVPGLRREELAQLAGVSVEYYVRLEQGRNPHVSDGVLEAVGRALRLDAAERAHLRNLARPDRALPDTAPAPTAPTAIRPSLRRLLDAQPGPAYVCGHLTQVLAWNALAAAVFGDFGDVPHERRTFAHLIFLEPRYRALFADSWGPKAAATVAFLRVSVGRYPDDPALAALIGTLAMKSEEFAGLWARQDVAEKGPGRYTLCHPLVGPLTLDFEVLHTPEPGQVLVSYLPAPEPGAAEALGLVGSWGVTDAGAAHDPGTA</sequence>
<dbReference type="InterPro" id="IPR010982">
    <property type="entry name" value="Lambda_DNA-bd_dom_sf"/>
</dbReference>
<feature type="domain" description="HTH cro/C1-type" evidence="1">
    <location>
        <begin position="53"/>
        <end position="100"/>
    </location>
</feature>
<keyword evidence="3" id="KW-1185">Reference proteome</keyword>
<reference evidence="2" key="2">
    <citation type="submission" date="2020-09" db="EMBL/GenBank/DDBJ databases">
        <authorList>
            <person name="Sun Q."/>
            <person name="Ohkuma M."/>
        </authorList>
    </citation>
    <scope>NUCLEOTIDE SEQUENCE</scope>
    <source>
        <strain evidence="2">JCM 4714</strain>
    </source>
</reference>
<name>A0A918YLS4_9ACTN</name>
<accession>A0A918YLS4</accession>
<keyword evidence="2" id="KW-0238">DNA-binding</keyword>
<dbReference type="Pfam" id="PF13560">
    <property type="entry name" value="HTH_31"/>
    <property type="match status" value="1"/>
</dbReference>
<dbReference type="Pfam" id="PF17765">
    <property type="entry name" value="MLTR_LBD"/>
    <property type="match status" value="1"/>
</dbReference>
<dbReference type="GO" id="GO:0003677">
    <property type="term" value="F:DNA binding"/>
    <property type="evidence" value="ECO:0007669"/>
    <property type="project" value="UniProtKB-KW"/>
</dbReference>
<dbReference type="Gene3D" id="1.10.260.40">
    <property type="entry name" value="lambda repressor-like DNA-binding domains"/>
    <property type="match status" value="1"/>
</dbReference>
<dbReference type="CDD" id="cd00093">
    <property type="entry name" value="HTH_XRE"/>
    <property type="match status" value="1"/>
</dbReference>
<dbReference type="PANTHER" id="PTHR35010:SF2">
    <property type="entry name" value="BLL4672 PROTEIN"/>
    <property type="match status" value="1"/>
</dbReference>
<dbReference type="SUPFAM" id="SSF47413">
    <property type="entry name" value="lambda repressor-like DNA-binding domains"/>
    <property type="match status" value="1"/>
</dbReference>
<dbReference type="EMBL" id="BMVG01000014">
    <property type="protein sequence ID" value="GHE07597.1"/>
    <property type="molecule type" value="Genomic_DNA"/>
</dbReference>
<dbReference type="Proteomes" id="UP000655443">
    <property type="component" value="Unassembled WGS sequence"/>
</dbReference>
<dbReference type="Gene3D" id="3.30.450.180">
    <property type="match status" value="1"/>
</dbReference>
<evidence type="ECO:0000313" key="3">
    <source>
        <dbReference type="Proteomes" id="UP000655443"/>
    </source>
</evidence>
<reference evidence="2" key="1">
    <citation type="journal article" date="2014" name="Int. J. Syst. Evol. Microbiol.">
        <title>Complete genome sequence of Corynebacterium casei LMG S-19264T (=DSM 44701T), isolated from a smear-ripened cheese.</title>
        <authorList>
            <consortium name="US DOE Joint Genome Institute (JGI-PGF)"/>
            <person name="Walter F."/>
            <person name="Albersmeier A."/>
            <person name="Kalinowski J."/>
            <person name="Ruckert C."/>
        </authorList>
    </citation>
    <scope>NUCLEOTIDE SEQUENCE</scope>
    <source>
        <strain evidence="2">JCM 4714</strain>
    </source>
</reference>
<dbReference type="PROSITE" id="PS50943">
    <property type="entry name" value="HTH_CROC1"/>
    <property type="match status" value="1"/>
</dbReference>